<reference evidence="1 2" key="1">
    <citation type="journal article" date="2019" name="Extremophiles">
        <title>Biogeography of thermophiles and predominance of Thermus scotoductus in domestic water heaters.</title>
        <authorList>
            <person name="Wilpiszeski R.L."/>
            <person name="Zhang Z."/>
            <person name="House C.H."/>
        </authorList>
    </citation>
    <scope>NUCLEOTIDE SEQUENCE [LARGE SCALE GENOMIC DNA]</scope>
    <source>
        <strain evidence="1 2">14_S14</strain>
    </source>
</reference>
<feature type="non-terminal residue" evidence="1">
    <location>
        <position position="1"/>
    </location>
</feature>
<name>A0A430UZV1_THESC</name>
<protein>
    <submittedName>
        <fullName evidence="1">GGDEF domain-containing protein</fullName>
    </submittedName>
</protein>
<dbReference type="AlphaFoldDB" id="A0A430UZV1"/>
<sequence>HLGLKAEEIPALIARLQENLPYQVAAGGLLVEGEDLEVLLKEADKRMYRAKRARKGL</sequence>
<gene>
    <name evidence="1" type="ORF">CSW27_06250</name>
</gene>
<organism evidence="1 2">
    <name type="scientific">Thermus scotoductus</name>
    <dbReference type="NCBI Taxonomy" id="37636"/>
    <lineage>
        <taxon>Bacteria</taxon>
        <taxon>Thermotogati</taxon>
        <taxon>Deinococcota</taxon>
        <taxon>Deinococci</taxon>
        <taxon>Thermales</taxon>
        <taxon>Thermaceae</taxon>
        <taxon>Thermus</taxon>
    </lineage>
</organism>
<comment type="caution">
    <text evidence="1">The sequence shown here is derived from an EMBL/GenBank/DDBJ whole genome shotgun (WGS) entry which is preliminary data.</text>
</comment>
<evidence type="ECO:0000313" key="1">
    <source>
        <dbReference type="EMBL" id="RTI15226.1"/>
    </source>
</evidence>
<dbReference type="Proteomes" id="UP000287155">
    <property type="component" value="Unassembled WGS sequence"/>
</dbReference>
<dbReference type="EMBL" id="PEMJ01000164">
    <property type="protein sequence ID" value="RTI15226.1"/>
    <property type="molecule type" value="Genomic_DNA"/>
</dbReference>
<proteinExistence type="predicted"/>
<accession>A0A430UZV1</accession>
<evidence type="ECO:0000313" key="2">
    <source>
        <dbReference type="Proteomes" id="UP000287155"/>
    </source>
</evidence>